<gene>
    <name evidence="1" type="ORF">PYW08_012192</name>
</gene>
<evidence type="ECO:0000313" key="1">
    <source>
        <dbReference type="EMBL" id="KAJ8704872.1"/>
    </source>
</evidence>
<keyword evidence="2" id="KW-1185">Reference proteome</keyword>
<sequence>MSFGLNSLCILVVYAHLIESRIIFLREVDDEPLILDHRESSEEIPITEKPIIYDYTPKKIRSTKKTILQYGRQIFHLGNYEDLRELRSILNPKSISYDYFGELIKSRGNAKKGMGNFVNEIFVISETPERLCFGRECEKDLRKYSKKRRHKKNVDDIDWDQKMNEMHFGNMKRFQIVDNIHNSVRNPKFGSEEFGKKKHKKESKKQKKDSDSDESKASGSDEANSEMSKEKEEKKSKEINISDKKPSTEDSFENSENLNLKSEEVVPKKKSKKKNKHLEPTDDTKRKTIPIEETYFMQGNKIFHSLGRSKKNKHLENSRRSRLEHFMPKRYHWDPSEINDLGYYWFNGPKGMYPEPKVLSK</sequence>
<reference evidence="1" key="1">
    <citation type="submission" date="2023-03" db="EMBL/GenBank/DDBJ databases">
        <title>Chromosome-level genomes of two armyworms, Mythimna separata and Mythimna loreyi, provide insights into the biosynthesis and reception of sex pheromones.</title>
        <authorList>
            <person name="Zhao H."/>
        </authorList>
    </citation>
    <scope>NUCLEOTIDE SEQUENCE</scope>
    <source>
        <strain evidence="1">BeijingLab</strain>
    </source>
</reference>
<evidence type="ECO:0000313" key="2">
    <source>
        <dbReference type="Proteomes" id="UP001231649"/>
    </source>
</evidence>
<dbReference type="Proteomes" id="UP001231649">
    <property type="component" value="Chromosome 30"/>
</dbReference>
<proteinExistence type="predicted"/>
<protein>
    <submittedName>
        <fullName evidence="1">Uncharacterized protein</fullName>
    </submittedName>
</protein>
<organism evidence="1 2">
    <name type="scientific">Mythimna loreyi</name>
    <dbReference type="NCBI Taxonomy" id="667449"/>
    <lineage>
        <taxon>Eukaryota</taxon>
        <taxon>Metazoa</taxon>
        <taxon>Ecdysozoa</taxon>
        <taxon>Arthropoda</taxon>
        <taxon>Hexapoda</taxon>
        <taxon>Insecta</taxon>
        <taxon>Pterygota</taxon>
        <taxon>Neoptera</taxon>
        <taxon>Endopterygota</taxon>
        <taxon>Lepidoptera</taxon>
        <taxon>Glossata</taxon>
        <taxon>Ditrysia</taxon>
        <taxon>Noctuoidea</taxon>
        <taxon>Noctuidae</taxon>
        <taxon>Noctuinae</taxon>
        <taxon>Hadenini</taxon>
        <taxon>Mythimna</taxon>
    </lineage>
</organism>
<dbReference type="EMBL" id="CM056806">
    <property type="protein sequence ID" value="KAJ8704872.1"/>
    <property type="molecule type" value="Genomic_DNA"/>
</dbReference>
<accession>A0ACC2Q0R2</accession>
<comment type="caution">
    <text evidence="1">The sequence shown here is derived from an EMBL/GenBank/DDBJ whole genome shotgun (WGS) entry which is preliminary data.</text>
</comment>
<name>A0ACC2Q0R2_9NEOP</name>